<dbReference type="Pfam" id="PF13439">
    <property type="entry name" value="Glyco_transf_4"/>
    <property type="match status" value="1"/>
</dbReference>
<dbReference type="Pfam" id="PF00534">
    <property type="entry name" value="Glycos_transf_1"/>
    <property type="match status" value="1"/>
</dbReference>
<evidence type="ECO:0000259" key="2">
    <source>
        <dbReference type="Pfam" id="PF00534"/>
    </source>
</evidence>
<keyword evidence="5" id="KW-1185">Reference proteome</keyword>
<reference evidence="4 5" key="1">
    <citation type="submission" date="2023-07" db="EMBL/GenBank/DDBJ databases">
        <title>Genomic Encyclopedia of Type Strains, Phase IV (KMG-IV): sequencing the most valuable type-strain genomes for metagenomic binning, comparative biology and taxonomic classification.</title>
        <authorList>
            <person name="Goeker M."/>
        </authorList>
    </citation>
    <scope>NUCLEOTIDE SEQUENCE [LARGE SCALE GENOMIC DNA]</scope>
    <source>
        <strain evidence="4 5">DSM 15448</strain>
    </source>
</reference>
<sequence length="374" mass="42916">MRNENGEDCMKICHLTSVHKYNDIRITVKECTTLVNAGYDVHLIAPNTRVKEFNGVTIHGLFNNYNGRLNRIKKFTKQIYQKAVELDADVYHFHDPELIPVGLKLKRKGKNVIYDIHEDVPRQIMSKSWIPKPLRKSVSSVFERYENNSAKKFDALIVATPFIKKRFYNVNENSVNVNNYPILSEMHIDHSETFKKRQIAYIGGISKARGSITMAKAINNTSAKLVLAGSFLTKTEENEFYNHITANNIKHLGFIDREEIKNTLSESLAGLVILEPKENYLDSLPIKMFEYMSASIPVIASNFPLWKNIIEKNNCGICVNPLNEDEIAEAIQWIIDNPKEAKKMGENGRLAVENYFNWEQESIKLIGTYKDIDL</sequence>
<dbReference type="PANTHER" id="PTHR46401:SF2">
    <property type="entry name" value="GLYCOSYLTRANSFERASE WBBK-RELATED"/>
    <property type="match status" value="1"/>
</dbReference>
<dbReference type="PANTHER" id="PTHR46401">
    <property type="entry name" value="GLYCOSYLTRANSFERASE WBBK-RELATED"/>
    <property type="match status" value="1"/>
</dbReference>
<protein>
    <submittedName>
        <fullName evidence="4">Glycosyltransferase involved in cell wall biosynthesis</fullName>
    </submittedName>
</protein>
<accession>A0ABU0DWQ5</accession>
<proteinExistence type="predicted"/>
<dbReference type="InterPro" id="IPR028098">
    <property type="entry name" value="Glyco_trans_4-like_N"/>
</dbReference>
<keyword evidence="1" id="KW-0808">Transferase</keyword>
<dbReference type="Gene3D" id="3.40.50.2000">
    <property type="entry name" value="Glycogen Phosphorylase B"/>
    <property type="match status" value="2"/>
</dbReference>
<dbReference type="SUPFAM" id="SSF53756">
    <property type="entry name" value="UDP-Glycosyltransferase/glycogen phosphorylase"/>
    <property type="match status" value="1"/>
</dbReference>
<evidence type="ECO:0000313" key="5">
    <source>
        <dbReference type="Proteomes" id="UP001236723"/>
    </source>
</evidence>
<gene>
    <name evidence="4" type="ORF">J2R98_002615</name>
</gene>
<organism evidence="4 5">
    <name type="scientific">Alkalibacillus filiformis</name>
    <dbReference type="NCBI Taxonomy" id="200990"/>
    <lineage>
        <taxon>Bacteria</taxon>
        <taxon>Bacillati</taxon>
        <taxon>Bacillota</taxon>
        <taxon>Bacilli</taxon>
        <taxon>Bacillales</taxon>
        <taxon>Bacillaceae</taxon>
        <taxon>Alkalibacillus</taxon>
    </lineage>
</organism>
<name>A0ABU0DWQ5_9BACI</name>
<dbReference type="CDD" id="cd03794">
    <property type="entry name" value="GT4_WbuB-like"/>
    <property type="match status" value="1"/>
</dbReference>
<evidence type="ECO:0000313" key="4">
    <source>
        <dbReference type="EMBL" id="MDQ0352764.1"/>
    </source>
</evidence>
<dbReference type="EMBL" id="JAUSUP010000013">
    <property type="protein sequence ID" value="MDQ0352764.1"/>
    <property type="molecule type" value="Genomic_DNA"/>
</dbReference>
<feature type="domain" description="Glycosyltransferase subfamily 4-like N-terminal" evidence="3">
    <location>
        <begin position="31"/>
        <end position="167"/>
    </location>
</feature>
<evidence type="ECO:0000259" key="3">
    <source>
        <dbReference type="Pfam" id="PF13439"/>
    </source>
</evidence>
<dbReference type="Proteomes" id="UP001236723">
    <property type="component" value="Unassembled WGS sequence"/>
</dbReference>
<evidence type="ECO:0000256" key="1">
    <source>
        <dbReference type="ARBA" id="ARBA00022679"/>
    </source>
</evidence>
<feature type="domain" description="Glycosyl transferase family 1" evidence="2">
    <location>
        <begin position="195"/>
        <end position="349"/>
    </location>
</feature>
<comment type="caution">
    <text evidence="4">The sequence shown here is derived from an EMBL/GenBank/DDBJ whole genome shotgun (WGS) entry which is preliminary data.</text>
</comment>
<dbReference type="InterPro" id="IPR001296">
    <property type="entry name" value="Glyco_trans_1"/>
</dbReference>